<protein>
    <recommendedName>
        <fullName evidence="2">Rho-GAP domain-containing protein</fullName>
    </recommendedName>
</protein>
<dbReference type="EMBL" id="ATCN01000308">
    <property type="protein sequence ID" value="EPR79296.1"/>
    <property type="molecule type" value="Genomic_DNA"/>
</dbReference>
<dbReference type="InterPro" id="IPR008936">
    <property type="entry name" value="Rho_GTPase_activation_prot"/>
</dbReference>
<evidence type="ECO:0000313" key="4">
    <source>
        <dbReference type="Proteomes" id="UP000014978"/>
    </source>
</evidence>
<evidence type="ECO:0000259" key="2">
    <source>
        <dbReference type="PROSITE" id="PS50238"/>
    </source>
</evidence>
<dbReference type="CDD" id="cd00159">
    <property type="entry name" value="RhoGAP"/>
    <property type="match status" value="1"/>
</dbReference>
<dbReference type="GO" id="GO:0005096">
    <property type="term" value="F:GTPase activator activity"/>
    <property type="evidence" value="ECO:0007669"/>
    <property type="project" value="UniProtKB-KW"/>
</dbReference>
<dbReference type="SUPFAM" id="SSF48350">
    <property type="entry name" value="GTPase activation domain, GAP"/>
    <property type="match status" value="1"/>
</dbReference>
<keyword evidence="4" id="KW-1185">Reference proteome</keyword>
<dbReference type="SMART" id="SM00324">
    <property type="entry name" value="RhoGAP"/>
    <property type="match status" value="1"/>
</dbReference>
<comment type="caution">
    <text evidence="3">The sequence shown here is derived from an EMBL/GenBank/DDBJ whole genome shotgun (WGS) entry which is preliminary data.</text>
</comment>
<reference evidence="4" key="1">
    <citation type="journal article" date="2013" name="PLoS Genet.">
        <title>The genome of Spraguea lophii and the basis of host-microsporidian interactions.</title>
        <authorList>
            <person name="Campbell S.E."/>
            <person name="Williams T.A."/>
            <person name="Yousuf A."/>
            <person name="Soanes D.M."/>
            <person name="Paszkiewicz K.H."/>
            <person name="Williams B.A.P."/>
        </authorList>
    </citation>
    <scope>NUCLEOTIDE SEQUENCE [LARGE SCALE GENOMIC DNA]</scope>
    <source>
        <strain evidence="4">42_110</strain>
    </source>
</reference>
<accession>S7W8V3</accession>
<dbReference type="Pfam" id="PF00620">
    <property type="entry name" value="RhoGAP"/>
    <property type="match status" value="1"/>
</dbReference>
<dbReference type="PANTHER" id="PTHR14963">
    <property type="entry name" value="RHO GTPASE ACTIVATING PROTEIN 18,19-RELATED"/>
    <property type="match status" value="1"/>
</dbReference>
<dbReference type="Gene3D" id="1.10.555.10">
    <property type="entry name" value="Rho GTPase activation protein"/>
    <property type="match status" value="1"/>
</dbReference>
<gene>
    <name evidence="3" type="ORF">SLOPH_1207</name>
</gene>
<dbReference type="VEuPathDB" id="MicrosporidiaDB:SLOPH_1207"/>
<dbReference type="STRING" id="1358809.S7W8V3"/>
<dbReference type="HOGENOM" id="CLU_617623_0_0_1"/>
<feature type="domain" description="Rho-GAP" evidence="2">
    <location>
        <begin position="248"/>
        <end position="428"/>
    </location>
</feature>
<name>S7W8V3_SPRLO</name>
<dbReference type="Proteomes" id="UP000014978">
    <property type="component" value="Unassembled WGS sequence"/>
</dbReference>
<dbReference type="GO" id="GO:0051056">
    <property type="term" value="P:regulation of small GTPase mediated signal transduction"/>
    <property type="evidence" value="ECO:0007669"/>
    <property type="project" value="TreeGrafter"/>
</dbReference>
<dbReference type="GO" id="GO:0005737">
    <property type="term" value="C:cytoplasm"/>
    <property type="evidence" value="ECO:0007669"/>
    <property type="project" value="TreeGrafter"/>
</dbReference>
<dbReference type="AlphaFoldDB" id="S7W8V3"/>
<feature type="non-terminal residue" evidence="3">
    <location>
        <position position="1"/>
    </location>
</feature>
<dbReference type="InterPro" id="IPR000198">
    <property type="entry name" value="RhoGAP_dom"/>
</dbReference>
<organism evidence="3 4">
    <name type="scientific">Spraguea lophii (strain 42_110)</name>
    <name type="common">Microsporidian parasite</name>
    <dbReference type="NCBI Taxonomy" id="1358809"/>
    <lineage>
        <taxon>Eukaryota</taxon>
        <taxon>Fungi</taxon>
        <taxon>Fungi incertae sedis</taxon>
        <taxon>Microsporidia</taxon>
        <taxon>Spragueidae</taxon>
        <taxon>Spraguea</taxon>
    </lineage>
</organism>
<dbReference type="GO" id="GO:0007165">
    <property type="term" value="P:signal transduction"/>
    <property type="evidence" value="ECO:0007669"/>
    <property type="project" value="InterPro"/>
</dbReference>
<keyword evidence="1" id="KW-0343">GTPase activation</keyword>
<proteinExistence type="predicted"/>
<dbReference type="PANTHER" id="PTHR14963:SF7">
    <property type="entry name" value="RHO GTPASE-ACTIVATING PROTEIN 19"/>
    <property type="match status" value="1"/>
</dbReference>
<dbReference type="OrthoDB" id="2196166at2759"/>
<dbReference type="PROSITE" id="PS50238">
    <property type="entry name" value="RHOGAP"/>
    <property type="match status" value="1"/>
</dbReference>
<evidence type="ECO:0000256" key="1">
    <source>
        <dbReference type="ARBA" id="ARBA00022468"/>
    </source>
</evidence>
<evidence type="ECO:0000313" key="3">
    <source>
        <dbReference type="EMBL" id="EPR79296.1"/>
    </source>
</evidence>
<sequence length="444" mass="51308">RIRKLFICLFFLSNKIFLSIKEIFLFFIDKNIIFSVLMNKDGMKQKTAKKEDKVASLMKKLSEMDENDSNIENISVVMEDKDDDVKSNNNGVNVETNDKIIKIVKGDINNEQKRVKNADDWKTEYNFKQLDHQKSDDSFKSIEEEKFIEVMTEVQDKVNATEIEDSGSKDDGGNEEKMTETEYDNMVNFDEKKSKDPNFVKYSSLTKEEKYKLSIYSIMTLRKLCNKGLIERVMEYIRGLFSKDNEKFHMDVNVNPFIFELIKYLKEKGAQEGIFRISGSKAVYEQMPKGIQNGVNYNLNDYVAKDLASVLKAYIRVVLNGLIPIGASDALYSIYTENLSSKNILASMVLPFIFTEDKRKLLLAVRDLYEHIAENVKITRMTMNSLITASAPTFLPDVPNTTMTIAFTQKHIVDEIFQLDFENVPREIFEESKKLTDKCIEGRK</sequence>
<dbReference type="InParanoid" id="S7W8V3"/>